<evidence type="ECO:0000313" key="1">
    <source>
        <dbReference type="EMBL" id="JAD30132.1"/>
    </source>
</evidence>
<reference evidence="1" key="1">
    <citation type="submission" date="2014-09" db="EMBL/GenBank/DDBJ databases">
        <authorList>
            <person name="Magalhaes I.L.F."/>
            <person name="Oliveira U."/>
            <person name="Santos F.R."/>
            <person name="Vidigal T.H.D.A."/>
            <person name="Brescovit A.D."/>
            <person name="Santos A.J."/>
        </authorList>
    </citation>
    <scope>NUCLEOTIDE SEQUENCE</scope>
    <source>
        <tissue evidence="1">Shoot tissue taken approximately 20 cm above the soil surface</tissue>
    </source>
</reference>
<reference evidence="1" key="2">
    <citation type="journal article" date="2015" name="Data Brief">
        <title>Shoot transcriptome of the giant reed, Arundo donax.</title>
        <authorList>
            <person name="Barrero R.A."/>
            <person name="Guerrero F.D."/>
            <person name="Moolhuijzen P."/>
            <person name="Goolsby J.A."/>
            <person name="Tidwell J."/>
            <person name="Bellgard S.E."/>
            <person name="Bellgard M.I."/>
        </authorList>
    </citation>
    <scope>NUCLEOTIDE SEQUENCE</scope>
    <source>
        <tissue evidence="1">Shoot tissue taken approximately 20 cm above the soil surface</tissue>
    </source>
</reference>
<proteinExistence type="predicted"/>
<accession>A0A0A8Z5N3</accession>
<organism evidence="1">
    <name type="scientific">Arundo donax</name>
    <name type="common">Giant reed</name>
    <name type="synonym">Donax arundinaceus</name>
    <dbReference type="NCBI Taxonomy" id="35708"/>
    <lineage>
        <taxon>Eukaryota</taxon>
        <taxon>Viridiplantae</taxon>
        <taxon>Streptophyta</taxon>
        <taxon>Embryophyta</taxon>
        <taxon>Tracheophyta</taxon>
        <taxon>Spermatophyta</taxon>
        <taxon>Magnoliopsida</taxon>
        <taxon>Liliopsida</taxon>
        <taxon>Poales</taxon>
        <taxon>Poaceae</taxon>
        <taxon>PACMAD clade</taxon>
        <taxon>Arundinoideae</taxon>
        <taxon>Arundineae</taxon>
        <taxon>Arundo</taxon>
    </lineage>
</organism>
<dbReference type="EMBL" id="GBRH01267763">
    <property type="protein sequence ID" value="JAD30132.1"/>
    <property type="molecule type" value="Transcribed_RNA"/>
</dbReference>
<protein>
    <submittedName>
        <fullName evidence="1">Uncharacterized protein</fullName>
    </submittedName>
</protein>
<dbReference type="AlphaFoldDB" id="A0A0A8Z5N3"/>
<sequence>MIQHGLQMLNIRTAPCMQVILAQLGSISFCPLLVNTHLATIQINTNNN</sequence>
<name>A0A0A8Z5N3_ARUDO</name>